<reference evidence="2 3" key="1">
    <citation type="submission" date="2015-09" db="EMBL/GenBank/DDBJ databases">
        <title>Trachymyrmex cornetzi WGS genome.</title>
        <authorList>
            <person name="Nygaard S."/>
            <person name="Hu H."/>
            <person name="Boomsma J."/>
            <person name="Zhang G."/>
        </authorList>
    </citation>
    <scope>NUCLEOTIDE SEQUENCE [LARGE SCALE GENOMIC DNA]</scope>
    <source>
        <strain evidence="2">Tcor2-1</strain>
        <tissue evidence="2">Whole body</tissue>
    </source>
</reference>
<dbReference type="STRING" id="471704.A0A151JPC1"/>
<feature type="compositionally biased region" description="Basic and acidic residues" evidence="1">
    <location>
        <begin position="16"/>
        <end position="26"/>
    </location>
</feature>
<evidence type="ECO:0000256" key="1">
    <source>
        <dbReference type="SAM" id="MobiDB-lite"/>
    </source>
</evidence>
<accession>A0A151JPC1</accession>
<dbReference type="PANTHER" id="PTHR33480:SF1">
    <property type="entry name" value="TYR RECOMBINASE DOMAIN-CONTAINING PROTEIN"/>
    <property type="match status" value="1"/>
</dbReference>
<feature type="region of interest" description="Disordered" evidence="1">
    <location>
        <begin position="16"/>
        <end position="44"/>
    </location>
</feature>
<gene>
    <name evidence="2" type="ORF">ALC57_01950</name>
</gene>
<name>A0A151JPC1_9HYME</name>
<feature type="region of interest" description="Disordered" evidence="1">
    <location>
        <begin position="170"/>
        <end position="215"/>
    </location>
</feature>
<feature type="compositionally biased region" description="Low complexity" evidence="1">
    <location>
        <begin position="203"/>
        <end position="215"/>
    </location>
</feature>
<protein>
    <recommendedName>
        <fullName evidence="4">Homeobox domain-containing protein</fullName>
    </recommendedName>
</protein>
<keyword evidence="3" id="KW-1185">Reference proteome</keyword>
<sequence length="305" mass="35305">MNVTGTEFFDRFGRVQAPNRERAMGKDRHKPGGASLRPEAPNEPGVYIARRPNVRFNKKATEYEICVKCYGYFSKNTLQNHIRKCINMRQSRNRIVTVLGRTIRGRIHEVASQTLKKVIFPVLREDYRAQAKIHPNNPYLFGIVGFHKQRHKYLRACDLMRKFANECNADNPERLRGTSDDSENDSDNSNDEDGNVFDDKNNSNDNNNNSSINLNSTITDDFINDGNSMQESKMQSRCKRIRWNNEEKQIVLKIFDTYLNTYKCPTNKEIAALINANSCLQTRTVNQVKAWFNNQQRSIRNNSQA</sequence>
<evidence type="ECO:0008006" key="4">
    <source>
        <dbReference type="Google" id="ProtNLM"/>
    </source>
</evidence>
<feature type="compositionally biased region" description="Acidic residues" evidence="1">
    <location>
        <begin position="180"/>
        <end position="196"/>
    </location>
</feature>
<proteinExistence type="predicted"/>
<dbReference type="EMBL" id="KQ978748">
    <property type="protein sequence ID" value="KYN28631.1"/>
    <property type="molecule type" value="Genomic_DNA"/>
</dbReference>
<dbReference type="Proteomes" id="UP000078492">
    <property type="component" value="Unassembled WGS sequence"/>
</dbReference>
<organism evidence="2 3">
    <name type="scientific">Trachymyrmex cornetzi</name>
    <dbReference type="NCBI Taxonomy" id="471704"/>
    <lineage>
        <taxon>Eukaryota</taxon>
        <taxon>Metazoa</taxon>
        <taxon>Ecdysozoa</taxon>
        <taxon>Arthropoda</taxon>
        <taxon>Hexapoda</taxon>
        <taxon>Insecta</taxon>
        <taxon>Pterygota</taxon>
        <taxon>Neoptera</taxon>
        <taxon>Endopterygota</taxon>
        <taxon>Hymenoptera</taxon>
        <taxon>Apocrita</taxon>
        <taxon>Aculeata</taxon>
        <taxon>Formicoidea</taxon>
        <taxon>Formicidae</taxon>
        <taxon>Myrmicinae</taxon>
        <taxon>Trachymyrmex</taxon>
    </lineage>
</organism>
<evidence type="ECO:0000313" key="2">
    <source>
        <dbReference type="EMBL" id="KYN28631.1"/>
    </source>
</evidence>
<evidence type="ECO:0000313" key="3">
    <source>
        <dbReference type="Proteomes" id="UP000078492"/>
    </source>
</evidence>
<dbReference type="AlphaFoldDB" id="A0A151JPC1"/>
<dbReference type="PANTHER" id="PTHR33480">
    <property type="entry name" value="SET DOMAIN-CONTAINING PROTEIN-RELATED"/>
    <property type="match status" value="1"/>
</dbReference>